<evidence type="ECO:0000256" key="1">
    <source>
        <dbReference type="SAM" id="Phobius"/>
    </source>
</evidence>
<keyword evidence="1" id="KW-1133">Transmembrane helix</keyword>
<feature type="transmembrane region" description="Helical" evidence="1">
    <location>
        <begin position="67"/>
        <end position="89"/>
    </location>
</feature>
<reference evidence="2" key="1">
    <citation type="submission" date="2016-11" db="EMBL/GenBank/DDBJ databases">
        <title>New CRISPR-Cas systems from uncultivated microbespotential reviewing scientists.</title>
        <authorList>
            <person name="Burstein D."/>
            <person name="Harrington L.B."/>
            <person name="Strutt S.C."/>
            <person name="Probst A.J."/>
            <person name="Anantharaman K."/>
            <person name="Thoman B.C."/>
            <person name="Doudna J.A."/>
            <person name="Banfield J.F."/>
        </authorList>
    </citation>
    <scope>NUCLEOTIDE SEQUENCE</scope>
</reference>
<dbReference type="AlphaFoldDB" id="A0A1L3KS65"/>
<evidence type="ECO:0000313" key="2">
    <source>
        <dbReference type="EMBL" id="APG80670.1"/>
    </source>
</evidence>
<protein>
    <submittedName>
        <fullName evidence="2">Uncharacterized protein</fullName>
    </submittedName>
</protein>
<accession>A0A1L3KS65</accession>
<sequence length="96" mass="10640">MYVFDILVVAAVFAYLYTQERDAILKHLFLFVSLILADLAFAFSYVLTSTSYDATTGLTTYTYAFSAVSPAITTALALPIVGIFVYVLYKIVRGML</sequence>
<keyword evidence="1" id="KW-0812">Transmembrane</keyword>
<feature type="transmembrane region" description="Helical" evidence="1">
    <location>
        <begin position="28"/>
        <end position="47"/>
    </location>
</feature>
<proteinExistence type="predicted"/>
<dbReference type="EMBL" id="KY194792">
    <property type="protein sequence ID" value="APG80670.1"/>
    <property type="molecule type" value="Genomic_DNA"/>
</dbReference>
<organism evidence="2">
    <name type="scientific">uncultured microorganism</name>
    <dbReference type="NCBI Taxonomy" id="358574"/>
    <lineage>
        <taxon>unclassified sequences</taxon>
        <taxon>environmental samples</taxon>
    </lineage>
</organism>
<name>A0A1L3KS65_9ZZZZ</name>
<keyword evidence="1" id="KW-0472">Membrane</keyword>